<proteinExistence type="predicted"/>
<dbReference type="EMBL" id="CBXV010000008">
    <property type="protein sequence ID" value="CDM66600.1"/>
    <property type="molecule type" value="Genomic_DNA"/>
</dbReference>
<dbReference type="PANTHER" id="PTHR43861">
    <property type="entry name" value="TRANS-ACONITATE 2-METHYLTRANSFERASE-RELATED"/>
    <property type="match status" value="1"/>
</dbReference>
<accession>A0A0B6X2S8</accession>
<keyword evidence="1" id="KW-1133">Transmembrane helix</keyword>
<dbReference type="GO" id="GO:0032259">
    <property type="term" value="P:methylation"/>
    <property type="evidence" value="ECO:0007669"/>
    <property type="project" value="UniProtKB-KW"/>
</dbReference>
<feature type="transmembrane region" description="Helical" evidence="1">
    <location>
        <begin position="193"/>
        <end position="210"/>
    </location>
</feature>
<keyword evidence="1" id="KW-0472">Membrane</keyword>
<sequence>MDYAEQEEQLRRYRIIGGCGAAVVALIDLFAIYSERGSNAGKLALALFALALASSVYYLPFYLNLTTETEKRLRWAVKFRWIVSAFVLLAGAPFIVRAADRGVMWLALFGTALSVAATNVLVRQLIKRRGHERAFDFVPAIYLVSDVAIALFWTWWKIGSITFLSLALQWALLSFSLTSRPGRAVWERARRRVVIFVFAAVAAFVLALVAEGDRSAFAACAGLFACLGTTEVLAAFTFNWHGRTLARVADEIATFTGETRDQVCCQLLSANRTLAENWRRERPSSPEEAAAWYRRNARLYIYDLANFHLYGKHIRFTLDLMKLARGRVLDFGAGTGDLALELARRGHEVVHFDVDGEARLFASWRARRAGLRNIEFHTDRRRIRGLFETIYALDVLEHLVDPEEALRFLVERLAPHGLLILTAPFGSTEAHPMHFSHALDVRRFLREHGLRDAKGRLRWIGSAMARRRHVLIYRRDG</sequence>
<organism evidence="2 3">
    <name type="scientific">Pyrinomonas methylaliphatogenes</name>
    <dbReference type="NCBI Taxonomy" id="454194"/>
    <lineage>
        <taxon>Bacteria</taxon>
        <taxon>Pseudomonadati</taxon>
        <taxon>Acidobacteriota</taxon>
        <taxon>Blastocatellia</taxon>
        <taxon>Blastocatellales</taxon>
        <taxon>Pyrinomonadaceae</taxon>
        <taxon>Pyrinomonas</taxon>
    </lineage>
</organism>
<keyword evidence="3" id="KW-1185">Reference proteome</keyword>
<feature type="transmembrane region" description="Helical" evidence="1">
    <location>
        <begin position="45"/>
        <end position="65"/>
    </location>
</feature>
<dbReference type="STRING" id="454194.PYK22_02632"/>
<dbReference type="Gene3D" id="3.40.50.150">
    <property type="entry name" value="Vaccinia Virus protein VP39"/>
    <property type="match status" value="1"/>
</dbReference>
<feature type="transmembrane region" description="Helical" evidence="1">
    <location>
        <begin position="161"/>
        <end position="181"/>
    </location>
</feature>
<keyword evidence="1" id="KW-0812">Transmembrane</keyword>
<reference evidence="2 3" key="2">
    <citation type="submission" date="2015-01" db="EMBL/GenBank/DDBJ databases">
        <title>Complete genome sequence of Pyrinomonas methylaliphatogenes type strain K22T.</title>
        <authorList>
            <person name="Lee K.C.Y."/>
            <person name="Power J.F."/>
            <person name="Dunfield P.F."/>
            <person name="Morgan X.C."/>
            <person name="Huttenhower C."/>
            <person name="Stott M.B."/>
        </authorList>
    </citation>
    <scope>NUCLEOTIDE SEQUENCE [LARGE SCALE GENOMIC DNA]</scope>
    <source>
        <strain evidence="2 3">K22</strain>
    </source>
</reference>
<name>A0A0B6X2S8_9BACT</name>
<feature type="transmembrane region" description="Helical" evidence="1">
    <location>
        <begin position="216"/>
        <end position="238"/>
    </location>
</feature>
<dbReference type="Pfam" id="PF13489">
    <property type="entry name" value="Methyltransf_23"/>
    <property type="match status" value="1"/>
</dbReference>
<evidence type="ECO:0000313" key="2">
    <source>
        <dbReference type="EMBL" id="CDM66600.1"/>
    </source>
</evidence>
<feature type="transmembrane region" description="Helical" evidence="1">
    <location>
        <begin position="12"/>
        <end position="33"/>
    </location>
</feature>
<keyword evidence="2" id="KW-0489">Methyltransferase</keyword>
<feature type="transmembrane region" description="Helical" evidence="1">
    <location>
        <begin position="77"/>
        <end position="96"/>
    </location>
</feature>
<dbReference type="CDD" id="cd02440">
    <property type="entry name" value="AdoMet_MTases"/>
    <property type="match status" value="1"/>
</dbReference>
<dbReference type="AlphaFoldDB" id="A0A0B6X2S8"/>
<dbReference type="RefSeq" id="WP_041977980.1">
    <property type="nucleotide sequence ID" value="NZ_CBXV010000008.1"/>
</dbReference>
<feature type="transmembrane region" description="Helical" evidence="1">
    <location>
        <begin position="102"/>
        <end position="122"/>
    </location>
</feature>
<feature type="transmembrane region" description="Helical" evidence="1">
    <location>
        <begin position="134"/>
        <end position="155"/>
    </location>
</feature>
<protein>
    <submittedName>
        <fullName evidence="2">Methyltransferase domain</fullName>
    </submittedName>
</protein>
<reference evidence="2 3" key="1">
    <citation type="submission" date="2013-12" db="EMBL/GenBank/DDBJ databases">
        <authorList>
            <person name="Stott M."/>
        </authorList>
    </citation>
    <scope>NUCLEOTIDE SEQUENCE [LARGE SCALE GENOMIC DNA]</scope>
    <source>
        <strain evidence="2 3">K22</strain>
    </source>
</reference>
<dbReference type="OrthoDB" id="7056580at2"/>
<dbReference type="InterPro" id="IPR029063">
    <property type="entry name" value="SAM-dependent_MTases_sf"/>
</dbReference>
<dbReference type="Proteomes" id="UP000031518">
    <property type="component" value="Unassembled WGS sequence"/>
</dbReference>
<dbReference type="GO" id="GO:0008168">
    <property type="term" value="F:methyltransferase activity"/>
    <property type="evidence" value="ECO:0007669"/>
    <property type="project" value="UniProtKB-KW"/>
</dbReference>
<gene>
    <name evidence="2" type="ORF">PYK22_02632</name>
</gene>
<dbReference type="SUPFAM" id="SSF53335">
    <property type="entry name" value="S-adenosyl-L-methionine-dependent methyltransferases"/>
    <property type="match status" value="1"/>
</dbReference>
<evidence type="ECO:0000313" key="3">
    <source>
        <dbReference type="Proteomes" id="UP000031518"/>
    </source>
</evidence>
<evidence type="ECO:0000256" key="1">
    <source>
        <dbReference type="SAM" id="Phobius"/>
    </source>
</evidence>
<keyword evidence="2" id="KW-0808">Transferase</keyword>